<feature type="transmembrane region" description="Helical" evidence="1">
    <location>
        <begin position="149"/>
        <end position="174"/>
    </location>
</feature>
<feature type="transmembrane region" description="Helical" evidence="1">
    <location>
        <begin position="293"/>
        <end position="319"/>
    </location>
</feature>
<feature type="transmembrane region" description="Helical" evidence="1">
    <location>
        <begin position="464"/>
        <end position="482"/>
    </location>
</feature>
<name>A0ABU1SAY7_9MICO</name>
<sequence>MFILLRQRIRRDRTQLLLWILGTVALGAASVGGVVSSYGTEADRTALLATVMANPVILLFRGLPSGAGAAAFTLFLILPFLAMMAAFMSAFLAVRHTRGDEEQGRAELLSATPAGRLVPLGATILHGVLVNVVLGALLTAAFAGSGFPIGGSLVAGGATAAVGICFLGTGLAAGQLMRTSRGANSLTVWILVASFVVAGLGNALGTPSADLTRMESGWLAWLSPFGWAENSRPFADDDLRPVLLCLGAGVVLILVAAMLQTTRDLGAGLVPERAGSTHAGAGLRSPIGLVRRLTGGAIVGWAVGGLLTGLLATSLASVVDSIGTRIPSVQKIFEALSRNGDLEQGLVVVFSVIVGVLAACAAVQTVSRARQEEAHDLAEPLLSTPVGRVRWLGGYLLVAFAGVVLVVASAILGSVIGVAGRGGDAWSLAQDALIADIGQGVAACVFLALAALAFVLVPRWTIPLGWTLVLLALLLGLFGPLFDLPEWLTNVSPFAQTPTVADGGIDLKGMWWLLVVGAVGTAGALALMRRRELHPAG</sequence>
<dbReference type="EMBL" id="JAVDUM010000005">
    <property type="protein sequence ID" value="MDR6866777.1"/>
    <property type="molecule type" value="Genomic_DNA"/>
</dbReference>
<comment type="caution">
    <text evidence="2">The sequence shown here is derived from an EMBL/GenBank/DDBJ whole genome shotgun (WGS) entry which is preliminary data.</text>
</comment>
<feature type="transmembrane region" description="Helical" evidence="1">
    <location>
        <begin position="115"/>
        <end position="143"/>
    </location>
</feature>
<keyword evidence="1" id="KW-0472">Membrane</keyword>
<feature type="transmembrane region" description="Helical" evidence="1">
    <location>
        <begin position="69"/>
        <end position="94"/>
    </location>
</feature>
<protein>
    <submittedName>
        <fullName evidence="2">ABC-2 type transport system permease protein</fullName>
    </submittedName>
</protein>
<keyword evidence="1" id="KW-0812">Transmembrane</keyword>
<keyword evidence="3" id="KW-1185">Reference proteome</keyword>
<evidence type="ECO:0000313" key="3">
    <source>
        <dbReference type="Proteomes" id="UP001259347"/>
    </source>
</evidence>
<feature type="transmembrane region" description="Helical" evidence="1">
    <location>
        <begin position="186"/>
        <end position="205"/>
    </location>
</feature>
<evidence type="ECO:0000256" key="1">
    <source>
        <dbReference type="SAM" id="Phobius"/>
    </source>
</evidence>
<gene>
    <name evidence="2" type="ORF">J2Y69_001376</name>
</gene>
<feature type="transmembrane region" description="Helical" evidence="1">
    <location>
        <begin position="509"/>
        <end position="528"/>
    </location>
</feature>
<keyword evidence="1" id="KW-1133">Transmembrane helix</keyword>
<dbReference type="RefSeq" id="WP_310018902.1">
    <property type="nucleotide sequence ID" value="NZ_JAVDUM010000005.1"/>
</dbReference>
<feature type="transmembrane region" description="Helical" evidence="1">
    <location>
        <begin position="437"/>
        <end position="457"/>
    </location>
</feature>
<organism evidence="2 3">
    <name type="scientific">Microbacterium resistens</name>
    <dbReference type="NCBI Taxonomy" id="156977"/>
    <lineage>
        <taxon>Bacteria</taxon>
        <taxon>Bacillati</taxon>
        <taxon>Actinomycetota</taxon>
        <taxon>Actinomycetes</taxon>
        <taxon>Micrococcales</taxon>
        <taxon>Microbacteriaceae</taxon>
        <taxon>Microbacterium</taxon>
    </lineage>
</organism>
<feature type="transmembrane region" description="Helical" evidence="1">
    <location>
        <begin position="395"/>
        <end position="417"/>
    </location>
</feature>
<proteinExistence type="predicted"/>
<reference evidence="2 3" key="1">
    <citation type="submission" date="2023-07" db="EMBL/GenBank/DDBJ databases">
        <title>Sorghum-associated microbial communities from plants grown in Nebraska, USA.</title>
        <authorList>
            <person name="Schachtman D."/>
        </authorList>
    </citation>
    <scope>NUCLEOTIDE SEQUENCE [LARGE SCALE GENOMIC DNA]</scope>
    <source>
        <strain evidence="2 3">2980</strain>
    </source>
</reference>
<feature type="transmembrane region" description="Helical" evidence="1">
    <location>
        <begin position="239"/>
        <end position="259"/>
    </location>
</feature>
<dbReference type="Proteomes" id="UP001259347">
    <property type="component" value="Unassembled WGS sequence"/>
</dbReference>
<feature type="transmembrane region" description="Helical" evidence="1">
    <location>
        <begin position="345"/>
        <end position="363"/>
    </location>
</feature>
<accession>A0ABU1SAY7</accession>
<feature type="transmembrane region" description="Helical" evidence="1">
    <location>
        <begin position="16"/>
        <end position="38"/>
    </location>
</feature>
<evidence type="ECO:0000313" key="2">
    <source>
        <dbReference type="EMBL" id="MDR6866777.1"/>
    </source>
</evidence>